<feature type="region of interest" description="Disordered" evidence="1">
    <location>
        <begin position="26"/>
        <end position="67"/>
    </location>
</feature>
<keyword evidence="2" id="KW-0732">Signal</keyword>
<feature type="signal peptide" evidence="2">
    <location>
        <begin position="1"/>
        <end position="19"/>
    </location>
</feature>
<sequence length="800" mass="88792">MRLTHGLALFLIIFLQACGGGNNNGSDNGNGDGDTGSGSDTGSGGDTGGGDGGGTPTTPEPTPESGKLVVYNSAADNKAIPVRNIPFITAPTVAQRNGNTDTDGSFDYQNAESITFTLFGKKFGPIAAKATVTTADLAASYCKDSDTPISCAYQVKRNLQRTLLSVDADQNYDNGITLYDGMANFPLAPDTSIDTYELALSKKLLKQGRQTAAIFSPSLGINLEEPQPEADDVGGQPIPFADLFRIARPFPEYSCTAIEYDEHGWPEKIPASCAQEENDIFKIPTYALAFMLRGVPFKTLPTGRYTVIYEGGGVIEYDGIGKKLAAESSPGRDILEVTPTLLTSRAGAGLRVFIKSVTEGNHIRNLRVIMPGGICDGNPFIRVDSADECPTGAYRSFVETYEQNTNTIVFNPAFMNFLKDFKTIRMMNFMKASPRNPCYTLTDDAYFECILQEFTWSQRAKIGDAMWGGSFRTDLVERAGRGVPLEVAVELANQLKRDAWFNIPHNATDDYVRKYATYVRNNLDSTLKAHIEYSNEPWNGPFWANPYTIEMGRKRGIEASNDYWRGLFFYTERSVEVFNIWQDVWGGTDRLVRIINTQHNGGSFASRNMLKHKGSYQSIDAIASGPYFFGCWDRSGTQCKDEDLVPKLLRDVTSVDDIFEILDDPNNPYGLDKTIEHIGLQAEAAKDYDVDLYAYEGGQHLTVIWGDGDLDADRKRNLLDLFRAANRDSRMAGRYIQLLNGWKANGGKLFALYTLPQTYHNFGSFGIKEDLAQERKDAPKYDGSMQFQENQRKCWWDNCE</sequence>
<dbReference type="AlphaFoldDB" id="A0A6S6T4C4"/>
<gene>
    <name evidence="3" type="ORF">HELGO_WM37713</name>
</gene>
<evidence type="ECO:0000256" key="2">
    <source>
        <dbReference type="SAM" id="SignalP"/>
    </source>
</evidence>
<reference evidence="3" key="1">
    <citation type="submission" date="2020-01" db="EMBL/GenBank/DDBJ databases">
        <authorList>
            <person name="Meier V. D."/>
            <person name="Meier V D."/>
        </authorList>
    </citation>
    <scope>NUCLEOTIDE SEQUENCE</scope>
    <source>
        <strain evidence="3">HLG_WM_MAG_09</strain>
    </source>
</reference>
<feature type="compositionally biased region" description="Gly residues" evidence="1">
    <location>
        <begin position="26"/>
        <end position="55"/>
    </location>
</feature>
<evidence type="ECO:0000313" key="3">
    <source>
        <dbReference type="EMBL" id="CAA6817991.1"/>
    </source>
</evidence>
<protein>
    <submittedName>
        <fullName evidence="3">Uncharacterized protein</fullName>
    </submittedName>
</protein>
<name>A0A6S6T4C4_9GAMM</name>
<organism evidence="3">
    <name type="scientific">uncultured Thiotrichaceae bacterium</name>
    <dbReference type="NCBI Taxonomy" id="298394"/>
    <lineage>
        <taxon>Bacteria</taxon>
        <taxon>Pseudomonadati</taxon>
        <taxon>Pseudomonadota</taxon>
        <taxon>Gammaproteobacteria</taxon>
        <taxon>Thiotrichales</taxon>
        <taxon>Thiotrichaceae</taxon>
        <taxon>environmental samples</taxon>
    </lineage>
</organism>
<feature type="chain" id="PRO_5028386112" evidence="2">
    <location>
        <begin position="20"/>
        <end position="800"/>
    </location>
</feature>
<dbReference type="EMBL" id="CACVAT010000293">
    <property type="protein sequence ID" value="CAA6817991.1"/>
    <property type="molecule type" value="Genomic_DNA"/>
</dbReference>
<proteinExistence type="predicted"/>
<dbReference type="PROSITE" id="PS51257">
    <property type="entry name" value="PROKAR_LIPOPROTEIN"/>
    <property type="match status" value="1"/>
</dbReference>
<accession>A0A6S6T4C4</accession>
<evidence type="ECO:0000256" key="1">
    <source>
        <dbReference type="SAM" id="MobiDB-lite"/>
    </source>
</evidence>